<dbReference type="OrthoDB" id="309500at2759"/>
<dbReference type="EMBL" id="CAJJDP010000100">
    <property type="protein sequence ID" value="CAD8191798.1"/>
    <property type="molecule type" value="Genomic_DNA"/>
</dbReference>
<name>A0A8S1WP44_PAROT</name>
<evidence type="ECO:0000313" key="2">
    <source>
        <dbReference type="EMBL" id="CAD8191798.1"/>
    </source>
</evidence>
<evidence type="ECO:0000313" key="3">
    <source>
        <dbReference type="Proteomes" id="UP000683925"/>
    </source>
</evidence>
<comment type="caution">
    <text evidence="2">The sequence shown here is derived from an EMBL/GenBank/DDBJ whole genome shotgun (WGS) entry which is preliminary data.</text>
</comment>
<keyword evidence="1" id="KW-1133">Transmembrane helix</keyword>
<keyword evidence="1" id="KW-0812">Transmembrane</keyword>
<feature type="transmembrane region" description="Helical" evidence="1">
    <location>
        <begin position="6"/>
        <end position="28"/>
    </location>
</feature>
<sequence>MIYGYSFKVFSTAFIFAGCVFYAGQRIYSNQQEQKKKLASKQSFQTLKYILVGPPGVGKTKLFKRILSVLKNSKQLEQGFQECQIRQDIDLVYTPSLDFENIEQREISIPIFQQYMQKNHIAHFFFLVNFERTDLMKKKILDLYKYFKKYKEKITLVITDFQQSENQEEDKKNLKEALKIYLNSTMSIIFVERDFNVEEFRNQLLVEAHAFSLSDTIFEPINHDEQKQIFKQLENKFTQNYPFIKDDHFIQMDGQQKVVKNQS</sequence>
<keyword evidence="3" id="KW-1185">Reference proteome</keyword>
<organism evidence="2 3">
    <name type="scientific">Paramecium octaurelia</name>
    <dbReference type="NCBI Taxonomy" id="43137"/>
    <lineage>
        <taxon>Eukaryota</taxon>
        <taxon>Sar</taxon>
        <taxon>Alveolata</taxon>
        <taxon>Ciliophora</taxon>
        <taxon>Intramacronucleata</taxon>
        <taxon>Oligohymenophorea</taxon>
        <taxon>Peniculida</taxon>
        <taxon>Parameciidae</taxon>
        <taxon>Paramecium</taxon>
    </lineage>
</organism>
<reference evidence="2" key="1">
    <citation type="submission" date="2021-01" db="EMBL/GenBank/DDBJ databases">
        <authorList>
            <consortium name="Genoscope - CEA"/>
            <person name="William W."/>
        </authorList>
    </citation>
    <scope>NUCLEOTIDE SEQUENCE</scope>
</reference>
<dbReference type="AlphaFoldDB" id="A0A8S1WP44"/>
<dbReference type="OMA" id="KNHIAHF"/>
<protein>
    <submittedName>
        <fullName evidence="2">Uncharacterized protein</fullName>
    </submittedName>
</protein>
<gene>
    <name evidence="2" type="ORF">POCTA_138.1.T1000196</name>
</gene>
<accession>A0A8S1WP44</accession>
<dbReference type="Proteomes" id="UP000683925">
    <property type="component" value="Unassembled WGS sequence"/>
</dbReference>
<proteinExistence type="predicted"/>
<evidence type="ECO:0000256" key="1">
    <source>
        <dbReference type="SAM" id="Phobius"/>
    </source>
</evidence>
<keyword evidence="1" id="KW-0472">Membrane</keyword>